<sequence>MKINNITKKVCLGATALLAAISFNSCTDKNDWDVDASYDRLFHTTSLSVTPQDDRVGIEFKKMPNTTKYIVEISTDTLNNEVAENDNGKSIIKELTSTPDTIYDLQGSTKYYIRMRGLNDEGKTSNWKYLDKYSFKTKSEQIITDVTPGTYTADVAFKAGKQIDAAYIYKDKDSVKQNVTAAEVAAGLVTLRGLKANTSYKVKLWNGDVVRGTYSFKTNEAFPEGYQIITLSENDDINDIMANAENDKIVIVFPQGLNYQTPLDADGKNKVPTIPANIKSVYFWGAAGDNTPTFNVVGAKFDSDTDRGVIRFYNLNLVNKNKKDNYILNISGSNNIEAIEMEKCNISNTRGVIRFQSIKSECKVGKVSINNCVISNIGSYGVINAKDQTKMTLTDISITNTTITGVEAGAIINTKQAKLNITLDHCTIYNSVQTGKSMFDVNKLKDTKVIMSNCLIGPFYAADDTTIKGVSMKGQQDITSTFYTNDMKWNSGYEIGDELSASSTELWEDAAKGDFTIKNALRSQYQNYGDPRWIVVE</sequence>
<name>A0A5P0WVS7_9BACT</name>
<proteinExistence type="predicted"/>
<evidence type="ECO:0000313" key="7">
    <source>
        <dbReference type="Proteomes" id="UP000477980"/>
    </source>
</evidence>
<dbReference type="Proteomes" id="UP000477980">
    <property type="component" value="Unassembled WGS sequence"/>
</dbReference>
<feature type="chain" id="PRO_5041128930" evidence="1">
    <location>
        <begin position="20"/>
        <end position="537"/>
    </location>
</feature>
<evidence type="ECO:0000256" key="1">
    <source>
        <dbReference type="SAM" id="SignalP"/>
    </source>
</evidence>
<evidence type="ECO:0000313" key="6">
    <source>
        <dbReference type="Proteomes" id="UP000405805"/>
    </source>
</evidence>
<keyword evidence="1" id="KW-0732">Signal</keyword>
<evidence type="ECO:0000259" key="2">
    <source>
        <dbReference type="Pfam" id="PF16318"/>
    </source>
</evidence>
<dbReference type="EMBL" id="VZBP01000183">
    <property type="protein sequence ID" value="MQO10915.1"/>
    <property type="molecule type" value="Genomic_DNA"/>
</dbReference>
<evidence type="ECO:0000313" key="5">
    <source>
        <dbReference type="EMBL" id="MQP15032.1"/>
    </source>
</evidence>
<dbReference type="SUPFAM" id="SSF51126">
    <property type="entry name" value="Pectin lyase-like"/>
    <property type="match status" value="1"/>
</dbReference>
<dbReference type="Proteomes" id="UP000405805">
    <property type="component" value="Unassembled WGS sequence"/>
</dbReference>
<dbReference type="RefSeq" id="WP_153092232.1">
    <property type="nucleotide sequence ID" value="NZ_VZAH01000110.1"/>
</dbReference>
<dbReference type="Pfam" id="PF16318">
    <property type="entry name" value="DUF4957"/>
    <property type="match status" value="1"/>
</dbReference>
<evidence type="ECO:0000259" key="3">
    <source>
        <dbReference type="Pfam" id="PF17161"/>
    </source>
</evidence>
<evidence type="ECO:0000313" key="4">
    <source>
        <dbReference type="EMBL" id="MQO10915.1"/>
    </source>
</evidence>
<dbReference type="Pfam" id="PF17161">
    <property type="entry name" value="DUF5123"/>
    <property type="match status" value="1"/>
</dbReference>
<dbReference type="InterPro" id="IPR033427">
    <property type="entry name" value="DUF5123"/>
</dbReference>
<dbReference type="InterPro" id="IPR011050">
    <property type="entry name" value="Pectin_lyase_fold/virulence"/>
</dbReference>
<dbReference type="AlphaFoldDB" id="A0A5P0WVS7"/>
<feature type="domain" description="DUF5123" evidence="3">
    <location>
        <begin position="421"/>
        <end position="533"/>
    </location>
</feature>
<dbReference type="OrthoDB" id="691503at2"/>
<dbReference type="EMBL" id="VZAH01000110">
    <property type="protein sequence ID" value="MQP15032.1"/>
    <property type="molecule type" value="Genomic_DNA"/>
</dbReference>
<dbReference type="InterPro" id="IPR032530">
    <property type="entry name" value="DUF4957"/>
</dbReference>
<feature type="domain" description="DUF4957" evidence="2">
    <location>
        <begin position="326"/>
        <end position="403"/>
    </location>
</feature>
<organism evidence="5 7">
    <name type="scientific">Segatella copri</name>
    <dbReference type="NCBI Taxonomy" id="165179"/>
    <lineage>
        <taxon>Bacteria</taxon>
        <taxon>Pseudomonadati</taxon>
        <taxon>Bacteroidota</taxon>
        <taxon>Bacteroidia</taxon>
        <taxon>Bacteroidales</taxon>
        <taxon>Prevotellaceae</taxon>
        <taxon>Segatella</taxon>
    </lineage>
</organism>
<comment type="caution">
    <text evidence="5">The sequence shown here is derived from an EMBL/GenBank/DDBJ whole genome shotgun (WGS) entry which is preliminary data.</text>
</comment>
<gene>
    <name evidence="5" type="ORF">F7D25_11560</name>
    <name evidence="4" type="ORF">F7D57_14610</name>
</gene>
<accession>A0A5P0WVS7</accession>
<feature type="signal peptide" evidence="1">
    <location>
        <begin position="1"/>
        <end position="19"/>
    </location>
</feature>
<protein>
    <submittedName>
        <fullName evidence="5">DUF5123 domain-containing protein</fullName>
    </submittedName>
</protein>
<reference evidence="6 7" key="1">
    <citation type="submission" date="2019-09" db="EMBL/GenBank/DDBJ databases">
        <title>Distinct polysaccharide growth profiles of human intestinal Prevotella copri isolates.</title>
        <authorList>
            <person name="Fehlner-Peach H."/>
            <person name="Magnabosco C."/>
            <person name="Raghavan V."/>
            <person name="Scher J.U."/>
            <person name="Tett A."/>
            <person name="Cox L.M."/>
            <person name="Gottsegen C."/>
            <person name="Watters A."/>
            <person name="Wiltshire- Gordon J.D."/>
            <person name="Segata N."/>
            <person name="Bonneau R."/>
            <person name="Littman D.R."/>
        </authorList>
    </citation>
    <scope>NUCLEOTIDE SEQUENCE [LARGE SCALE GENOMIC DNA]</scope>
    <source>
        <strain evidence="4">IA624</strain>
        <strain evidence="6">iA624</strain>
        <strain evidence="7">iAA917</strain>
        <strain evidence="5">IAA917</strain>
    </source>
</reference>